<dbReference type="GO" id="GO:0019509">
    <property type="term" value="P:L-methionine salvage from methylthioadenosine"/>
    <property type="evidence" value="ECO:0007669"/>
    <property type="project" value="UniProtKB-UniPathway"/>
</dbReference>
<dbReference type="Gene3D" id="3.40.50.1580">
    <property type="entry name" value="Nucleoside phosphorylase domain"/>
    <property type="match status" value="1"/>
</dbReference>
<dbReference type="PANTHER" id="PTHR46832:SF1">
    <property type="entry name" value="5'-METHYLTHIOADENOSINE_S-ADENOSYLHOMOCYSTEINE NUCLEOSIDASE"/>
    <property type="match status" value="1"/>
</dbReference>
<evidence type="ECO:0000313" key="7">
    <source>
        <dbReference type="EMBL" id="EJW97335.1"/>
    </source>
</evidence>
<evidence type="ECO:0000256" key="3">
    <source>
        <dbReference type="ARBA" id="ARBA00022605"/>
    </source>
</evidence>
<dbReference type="GO" id="GO:0008930">
    <property type="term" value="F:methylthioadenosine nucleosidase activity"/>
    <property type="evidence" value="ECO:0007669"/>
    <property type="project" value="InterPro"/>
</dbReference>
<feature type="domain" description="Nucleoside phosphorylase" evidence="6">
    <location>
        <begin position="2"/>
        <end position="227"/>
    </location>
</feature>
<dbReference type="NCBIfam" id="TIGR01704">
    <property type="entry name" value="MTA_SAH-Nsdase"/>
    <property type="match status" value="1"/>
</dbReference>
<dbReference type="EMBL" id="AMCI01004820">
    <property type="protein sequence ID" value="EJW97335.1"/>
    <property type="molecule type" value="Genomic_DNA"/>
</dbReference>
<protein>
    <recommendedName>
        <fullName evidence="2">adenosylhomocysteine nucleosidase</fullName>
        <ecNumber evidence="2">3.2.2.9</ecNumber>
    </recommendedName>
</protein>
<comment type="caution">
    <text evidence="7">The sequence shown here is derived from an EMBL/GenBank/DDBJ whole genome shotgun (WGS) entry which is preliminary data.</text>
</comment>
<dbReference type="GO" id="GO:0008782">
    <property type="term" value="F:adenosylhomocysteine nucleosidase activity"/>
    <property type="evidence" value="ECO:0007669"/>
    <property type="project" value="UniProtKB-EC"/>
</dbReference>
<dbReference type="GO" id="GO:0019284">
    <property type="term" value="P:L-methionine salvage from S-adenosylmethionine"/>
    <property type="evidence" value="ECO:0007669"/>
    <property type="project" value="TreeGrafter"/>
</dbReference>
<keyword evidence="5" id="KW-0486">Methionine biosynthesis</keyword>
<gene>
    <name evidence="7" type="ORF">EVA_14555</name>
</gene>
<evidence type="ECO:0000256" key="5">
    <source>
        <dbReference type="ARBA" id="ARBA00023167"/>
    </source>
</evidence>
<organism evidence="7">
    <name type="scientific">gut metagenome</name>
    <dbReference type="NCBI Taxonomy" id="749906"/>
    <lineage>
        <taxon>unclassified sequences</taxon>
        <taxon>metagenomes</taxon>
        <taxon>organismal metagenomes</taxon>
    </lineage>
</organism>
<keyword evidence="4" id="KW-0378">Hydrolase</keyword>
<dbReference type="EC" id="3.2.2.9" evidence="2"/>
<dbReference type="GO" id="GO:0005829">
    <property type="term" value="C:cytosol"/>
    <property type="evidence" value="ECO:0007669"/>
    <property type="project" value="TreeGrafter"/>
</dbReference>
<evidence type="ECO:0000256" key="1">
    <source>
        <dbReference type="ARBA" id="ARBA00004945"/>
    </source>
</evidence>
<evidence type="ECO:0000256" key="2">
    <source>
        <dbReference type="ARBA" id="ARBA00011974"/>
    </source>
</evidence>
<dbReference type="SUPFAM" id="SSF53167">
    <property type="entry name" value="Purine and uridine phosphorylases"/>
    <property type="match status" value="1"/>
</dbReference>
<dbReference type="CDD" id="cd09008">
    <property type="entry name" value="MTAN"/>
    <property type="match status" value="1"/>
</dbReference>
<dbReference type="NCBIfam" id="NF004079">
    <property type="entry name" value="PRK05584.1"/>
    <property type="match status" value="1"/>
</dbReference>
<evidence type="ECO:0000256" key="4">
    <source>
        <dbReference type="ARBA" id="ARBA00022801"/>
    </source>
</evidence>
<dbReference type="InterPro" id="IPR000845">
    <property type="entry name" value="Nucleoside_phosphorylase_d"/>
</dbReference>
<dbReference type="PANTHER" id="PTHR46832">
    <property type="entry name" value="5'-METHYLTHIOADENOSINE/S-ADENOSYLHOMOCYSTEINE NUCLEOSIDASE"/>
    <property type="match status" value="1"/>
</dbReference>
<sequence>MKIGIISAMDSEHRQLAERLQQKSECVAGNFRYVEGELNGNQVILTQCGIGKVNAAVGAAELIRRYAPDCIISTGVAGGIDCSLRVADVVASSRLVYHDVYCGNDGTAYGQIQGMPLYYEAHPVLLRHALSLQVEDVHICGGLICTGDRFVEDKNELAVIKQHFPDGMAVDMESAALAQVCHIYGVAFISFRIVSDTPGAHDDNFSQYRDFWTTMAERSFHATWSFLSTLPLEI</sequence>
<accession>J9CBK8</accession>
<dbReference type="UniPathway" id="UPA00904">
    <property type="reaction ID" value="UER00871"/>
</dbReference>
<proteinExistence type="predicted"/>
<dbReference type="InterPro" id="IPR035994">
    <property type="entry name" value="Nucleoside_phosphorylase_sf"/>
</dbReference>
<reference evidence="7" key="1">
    <citation type="journal article" date="2012" name="PLoS ONE">
        <title>Gene sets for utilization of primary and secondary nutrition supplies in the distal gut of endangered iberian lynx.</title>
        <authorList>
            <person name="Alcaide M."/>
            <person name="Messina E."/>
            <person name="Richter M."/>
            <person name="Bargiela R."/>
            <person name="Peplies J."/>
            <person name="Huws S.A."/>
            <person name="Newbold C.J."/>
            <person name="Golyshin P.N."/>
            <person name="Simon M.A."/>
            <person name="Lopez G."/>
            <person name="Yakimov M.M."/>
            <person name="Ferrer M."/>
        </authorList>
    </citation>
    <scope>NUCLEOTIDE SEQUENCE</scope>
</reference>
<evidence type="ECO:0000259" key="6">
    <source>
        <dbReference type="Pfam" id="PF01048"/>
    </source>
</evidence>
<dbReference type="Pfam" id="PF01048">
    <property type="entry name" value="PNP_UDP_1"/>
    <property type="match status" value="1"/>
</dbReference>
<comment type="pathway">
    <text evidence="1">Amino-acid biosynthesis; L-methionine biosynthesis via salvage pathway; S-methyl-5-thio-alpha-D-ribose 1-phosphate from S-methyl-5'-thioadenosine (hydrolase route): step 1/2.</text>
</comment>
<name>J9CBK8_9ZZZZ</name>
<dbReference type="InterPro" id="IPR010049">
    <property type="entry name" value="MTA_SAH_Nsdase"/>
</dbReference>
<dbReference type="GO" id="GO:0009164">
    <property type="term" value="P:nucleoside catabolic process"/>
    <property type="evidence" value="ECO:0007669"/>
    <property type="project" value="InterPro"/>
</dbReference>
<keyword evidence="3" id="KW-0028">Amino-acid biosynthesis</keyword>
<dbReference type="AlphaFoldDB" id="J9CBK8"/>